<evidence type="ECO:0000313" key="4">
    <source>
        <dbReference type="Proteomes" id="UP000219193"/>
    </source>
</evidence>
<dbReference type="Pfam" id="PF19783">
    <property type="entry name" value="DUF6268"/>
    <property type="match status" value="1"/>
</dbReference>
<dbReference type="AlphaFoldDB" id="A0A285WZV8"/>
<gene>
    <name evidence="3" type="ORF">SAMN06296241_0135</name>
</gene>
<organism evidence="3 4">
    <name type="scientific">Salinimicrobium sediminis</name>
    <dbReference type="NCBI Taxonomy" id="1343891"/>
    <lineage>
        <taxon>Bacteria</taxon>
        <taxon>Pseudomonadati</taxon>
        <taxon>Bacteroidota</taxon>
        <taxon>Flavobacteriia</taxon>
        <taxon>Flavobacteriales</taxon>
        <taxon>Flavobacteriaceae</taxon>
        <taxon>Salinimicrobium</taxon>
    </lineage>
</organism>
<name>A0A285WZV8_9FLAO</name>
<dbReference type="InterPro" id="IPR046235">
    <property type="entry name" value="DUF6268"/>
</dbReference>
<dbReference type="EMBL" id="OCMF01000001">
    <property type="protein sequence ID" value="SOC78623.1"/>
    <property type="molecule type" value="Genomic_DNA"/>
</dbReference>
<evidence type="ECO:0000259" key="2">
    <source>
        <dbReference type="Pfam" id="PF19783"/>
    </source>
</evidence>
<dbReference type="Proteomes" id="UP000219193">
    <property type="component" value="Unassembled WGS sequence"/>
</dbReference>
<dbReference type="OrthoDB" id="1114906at2"/>
<evidence type="ECO:0000313" key="3">
    <source>
        <dbReference type="EMBL" id="SOC78623.1"/>
    </source>
</evidence>
<feature type="signal peptide" evidence="1">
    <location>
        <begin position="1"/>
        <end position="22"/>
    </location>
</feature>
<keyword evidence="4" id="KW-1185">Reference proteome</keyword>
<protein>
    <recommendedName>
        <fullName evidence="2">DUF6268 domain-containing protein</fullName>
    </recommendedName>
</protein>
<sequence length="298" mass="34320">MRTIPYFLFFALLFISAENLQAQSTDLARIEYTYFPQSDSDNSFRRFRTFVNFPIKIGGEDRYLVPGVEYENINFKFKDATPFDKNGELDRYQSFTLSLGYTFKTGNDWRFAATVGGMLASNFEEGKAIKDDFLYTGSAFMIKDKTGEGEALKPWRLVLGLHYSTTSGYPFPLPVINYYREISPKWSYSAGVPKSNLKYSFNEKHHLQAFATLDGFYANVQENRTLSTTGQVAENISMTIVLAGLGYEYNFTKHLVYYLYAGHTLMNDIRLRDDNRDDVYIINDTNTFYGRSGLKFKI</sequence>
<keyword evidence="1" id="KW-0732">Signal</keyword>
<proteinExistence type="predicted"/>
<feature type="domain" description="DUF6268" evidence="2">
    <location>
        <begin position="85"/>
        <end position="282"/>
    </location>
</feature>
<accession>A0A285WZV8</accession>
<reference evidence="4" key="1">
    <citation type="submission" date="2017-09" db="EMBL/GenBank/DDBJ databases">
        <authorList>
            <person name="Varghese N."/>
            <person name="Submissions S."/>
        </authorList>
    </citation>
    <scope>NUCLEOTIDE SEQUENCE [LARGE SCALE GENOMIC DNA]</scope>
    <source>
        <strain evidence="4">CGMCC 1.12641</strain>
    </source>
</reference>
<feature type="chain" id="PRO_5013352519" description="DUF6268 domain-containing protein" evidence="1">
    <location>
        <begin position="23"/>
        <end position="298"/>
    </location>
</feature>
<evidence type="ECO:0000256" key="1">
    <source>
        <dbReference type="SAM" id="SignalP"/>
    </source>
</evidence>
<dbReference type="RefSeq" id="WP_097054431.1">
    <property type="nucleotide sequence ID" value="NZ_OCMF01000001.1"/>
</dbReference>